<feature type="region of interest" description="Disordered" evidence="7">
    <location>
        <begin position="1"/>
        <end position="30"/>
    </location>
</feature>
<comment type="subcellular location">
    <subcellularLocation>
        <location evidence="1 6">Nucleus</location>
    </subcellularLocation>
</comment>
<dbReference type="InterPro" id="IPR006458">
    <property type="entry name" value="Ovate_C"/>
</dbReference>
<evidence type="ECO:0000313" key="9">
    <source>
        <dbReference type="EMBL" id="KAF3546737.1"/>
    </source>
</evidence>
<evidence type="ECO:0000256" key="6">
    <source>
        <dbReference type="RuleBase" id="RU367028"/>
    </source>
</evidence>
<evidence type="ECO:0000256" key="4">
    <source>
        <dbReference type="ARBA" id="ARBA00023163"/>
    </source>
</evidence>
<reference evidence="9 10" key="1">
    <citation type="journal article" date="2020" name="BMC Genomics">
        <title>Intraspecific diversification of the crop wild relative Brassica cretica Lam. using demographic model selection.</title>
        <authorList>
            <person name="Kioukis A."/>
            <person name="Michalopoulou V.A."/>
            <person name="Briers L."/>
            <person name="Pirintsos S."/>
            <person name="Studholme D.J."/>
            <person name="Pavlidis P."/>
            <person name="Sarris P.F."/>
        </authorList>
    </citation>
    <scope>NUCLEOTIDE SEQUENCE [LARGE SCALE GENOMIC DNA]</scope>
    <source>
        <strain evidence="10">cv. PFS-1207/04</strain>
    </source>
</reference>
<organism evidence="9 10">
    <name type="scientific">Brassica cretica</name>
    <name type="common">Mustard</name>
    <dbReference type="NCBI Taxonomy" id="69181"/>
    <lineage>
        <taxon>Eukaryota</taxon>
        <taxon>Viridiplantae</taxon>
        <taxon>Streptophyta</taxon>
        <taxon>Embryophyta</taxon>
        <taxon>Tracheophyta</taxon>
        <taxon>Spermatophyta</taxon>
        <taxon>Magnoliopsida</taxon>
        <taxon>eudicotyledons</taxon>
        <taxon>Gunneridae</taxon>
        <taxon>Pentapetalae</taxon>
        <taxon>rosids</taxon>
        <taxon>malvids</taxon>
        <taxon>Brassicales</taxon>
        <taxon>Brassicaceae</taxon>
        <taxon>Brassiceae</taxon>
        <taxon>Brassica</taxon>
    </lineage>
</organism>
<dbReference type="PROSITE" id="PS51754">
    <property type="entry name" value="OVATE"/>
    <property type="match status" value="1"/>
</dbReference>
<dbReference type="PANTHER" id="PTHR33057:SF114">
    <property type="entry name" value="TRANSCRIPTION REPRESSOR-RELATED"/>
    <property type="match status" value="1"/>
</dbReference>
<evidence type="ECO:0000259" key="8">
    <source>
        <dbReference type="PROSITE" id="PS51754"/>
    </source>
</evidence>
<evidence type="ECO:0000256" key="7">
    <source>
        <dbReference type="SAM" id="MobiDB-lite"/>
    </source>
</evidence>
<dbReference type="PANTHER" id="PTHR33057">
    <property type="entry name" value="TRANSCRIPTION REPRESSOR OFP7-RELATED"/>
    <property type="match status" value="1"/>
</dbReference>
<comment type="function">
    <text evidence="6">Transcriptional repressor that regulates multiple aspects of plant growth and development.</text>
</comment>
<evidence type="ECO:0000256" key="1">
    <source>
        <dbReference type="ARBA" id="ARBA00004123"/>
    </source>
</evidence>
<evidence type="ECO:0000313" key="10">
    <source>
        <dbReference type="Proteomes" id="UP000266723"/>
    </source>
</evidence>
<keyword evidence="3 6" id="KW-0805">Transcription regulation</keyword>
<sequence>MKITNRAETETETETEKDKKRQNKQTQNQTRESRICRALCCSNKARLSISSSSSSSVELDRHSNFSDQHCSLSSLTHYMVQEKLEQMIRETQEATHQEKLREQMMRRRRRRSKSSISNTKFIVMMAMEKCSYDPRADFRESMVEMIVANKIREADELRSLLEYYLSMNPREYRSAILEIFYEVCADLFLCS</sequence>
<dbReference type="NCBIfam" id="TIGR01568">
    <property type="entry name" value="A_thal_3678"/>
    <property type="match status" value="1"/>
</dbReference>
<gene>
    <name evidence="9" type="ORF">DY000_02003204</name>
</gene>
<proteinExistence type="predicted"/>
<keyword evidence="5 6" id="KW-0539">Nucleus</keyword>
<feature type="domain" description="OVATE" evidence="8">
    <location>
        <begin position="127"/>
        <end position="186"/>
    </location>
</feature>
<evidence type="ECO:0000256" key="2">
    <source>
        <dbReference type="ARBA" id="ARBA00022491"/>
    </source>
</evidence>
<dbReference type="Proteomes" id="UP000266723">
    <property type="component" value="Unassembled WGS sequence"/>
</dbReference>
<accession>A0ABQ7C6D3</accession>
<evidence type="ECO:0000256" key="5">
    <source>
        <dbReference type="ARBA" id="ARBA00023242"/>
    </source>
</evidence>
<name>A0ABQ7C6D3_BRACR</name>
<dbReference type="Pfam" id="PF04844">
    <property type="entry name" value="Ovate"/>
    <property type="match status" value="1"/>
</dbReference>
<keyword evidence="4 6" id="KW-0804">Transcription</keyword>
<keyword evidence="10" id="KW-1185">Reference proteome</keyword>
<feature type="compositionally biased region" description="Basic and acidic residues" evidence="7">
    <location>
        <begin position="1"/>
        <end position="19"/>
    </location>
</feature>
<keyword evidence="2 6" id="KW-0678">Repressor</keyword>
<evidence type="ECO:0000256" key="3">
    <source>
        <dbReference type="ARBA" id="ARBA00023015"/>
    </source>
</evidence>
<protein>
    <recommendedName>
        <fullName evidence="6">Transcription repressor</fullName>
    </recommendedName>
    <alternativeName>
        <fullName evidence="6">Ovate family protein</fullName>
    </alternativeName>
</protein>
<dbReference type="InterPro" id="IPR038933">
    <property type="entry name" value="Ovate"/>
</dbReference>
<dbReference type="EMBL" id="QGKV02000832">
    <property type="protein sequence ID" value="KAF3546737.1"/>
    <property type="molecule type" value="Genomic_DNA"/>
</dbReference>
<comment type="caution">
    <text evidence="9">The sequence shown here is derived from an EMBL/GenBank/DDBJ whole genome shotgun (WGS) entry which is preliminary data.</text>
</comment>